<evidence type="ECO:0000256" key="1">
    <source>
        <dbReference type="ARBA" id="ARBA00004651"/>
    </source>
</evidence>
<evidence type="ECO:0000313" key="9">
    <source>
        <dbReference type="EMBL" id="AMM31279.1"/>
    </source>
</evidence>
<evidence type="ECO:0000256" key="7">
    <source>
        <dbReference type="SAM" id="Phobius"/>
    </source>
</evidence>
<dbReference type="Pfam" id="PF09335">
    <property type="entry name" value="VTT_dom"/>
    <property type="match status" value="1"/>
</dbReference>
<reference evidence="9 10" key="1">
    <citation type="submission" date="2016-02" db="EMBL/GenBank/DDBJ databases">
        <title>Complete genome of Sinomonas atrocyanea KCTC 3377.</title>
        <authorList>
            <person name="Kim K.M."/>
        </authorList>
    </citation>
    <scope>NUCLEOTIDE SEQUENCE [LARGE SCALE GENOMIC DNA]</scope>
    <source>
        <strain evidence="9 10">KCTC 3377</strain>
    </source>
</reference>
<comment type="similarity">
    <text evidence="2">Belongs to the DedA family.</text>
</comment>
<gene>
    <name evidence="9" type="ORF">SA2016_0585</name>
</gene>
<dbReference type="InterPro" id="IPR051311">
    <property type="entry name" value="DedA_domain"/>
</dbReference>
<dbReference type="RefSeq" id="WP_169803037.1">
    <property type="nucleotide sequence ID" value="NZ_BJMO01000023.1"/>
</dbReference>
<keyword evidence="6 7" id="KW-0472">Membrane</keyword>
<feature type="transmembrane region" description="Helical" evidence="7">
    <location>
        <begin position="158"/>
        <end position="183"/>
    </location>
</feature>
<dbReference type="GO" id="GO:0005886">
    <property type="term" value="C:plasma membrane"/>
    <property type="evidence" value="ECO:0007669"/>
    <property type="project" value="UniProtKB-SubCell"/>
</dbReference>
<dbReference type="PANTHER" id="PTHR42709:SF6">
    <property type="entry name" value="UNDECAPRENYL PHOSPHATE TRANSPORTER A"/>
    <property type="match status" value="1"/>
</dbReference>
<proteinExistence type="inferred from homology"/>
<name>A0A126ZVS9_9MICC</name>
<evidence type="ECO:0000259" key="8">
    <source>
        <dbReference type="Pfam" id="PF09335"/>
    </source>
</evidence>
<dbReference type="STRING" id="37927.SA2016_0585"/>
<dbReference type="PANTHER" id="PTHR42709">
    <property type="entry name" value="ALKALINE PHOSPHATASE LIKE PROTEIN"/>
    <property type="match status" value="1"/>
</dbReference>
<keyword evidence="4 7" id="KW-0812">Transmembrane</keyword>
<dbReference type="KEGG" id="satk:SA2016_0585"/>
<evidence type="ECO:0000256" key="6">
    <source>
        <dbReference type="ARBA" id="ARBA00023136"/>
    </source>
</evidence>
<keyword evidence="3" id="KW-1003">Cell membrane</keyword>
<accession>A0A126ZVS9</accession>
<evidence type="ECO:0000256" key="2">
    <source>
        <dbReference type="ARBA" id="ARBA00010792"/>
    </source>
</evidence>
<feature type="transmembrane region" description="Helical" evidence="7">
    <location>
        <begin position="44"/>
        <end position="66"/>
    </location>
</feature>
<dbReference type="Proteomes" id="UP000070134">
    <property type="component" value="Chromosome"/>
</dbReference>
<evidence type="ECO:0000256" key="4">
    <source>
        <dbReference type="ARBA" id="ARBA00022692"/>
    </source>
</evidence>
<keyword evidence="5 7" id="KW-1133">Transmembrane helix</keyword>
<evidence type="ECO:0000313" key="10">
    <source>
        <dbReference type="Proteomes" id="UP000070134"/>
    </source>
</evidence>
<organism evidence="9 10">
    <name type="scientific">Sinomonas atrocyanea</name>
    <dbReference type="NCBI Taxonomy" id="37927"/>
    <lineage>
        <taxon>Bacteria</taxon>
        <taxon>Bacillati</taxon>
        <taxon>Actinomycetota</taxon>
        <taxon>Actinomycetes</taxon>
        <taxon>Micrococcales</taxon>
        <taxon>Micrococcaceae</taxon>
        <taxon>Sinomonas</taxon>
    </lineage>
</organism>
<comment type="subcellular location">
    <subcellularLocation>
        <location evidence="1">Cell membrane</location>
        <topology evidence="1">Multi-pass membrane protein</topology>
    </subcellularLocation>
</comment>
<protein>
    <submittedName>
        <fullName evidence="9">Membrane protein</fullName>
    </submittedName>
</protein>
<feature type="transmembrane region" description="Helical" evidence="7">
    <location>
        <begin position="130"/>
        <end position="152"/>
    </location>
</feature>
<evidence type="ECO:0000256" key="3">
    <source>
        <dbReference type="ARBA" id="ARBA00022475"/>
    </source>
</evidence>
<dbReference type="EMBL" id="CP014518">
    <property type="protein sequence ID" value="AMM31279.1"/>
    <property type="molecule type" value="Genomic_DNA"/>
</dbReference>
<evidence type="ECO:0000256" key="5">
    <source>
        <dbReference type="ARBA" id="ARBA00022989"/>
    </source>
</evidence>
<keyword evidence="10" id="KW-1185">Reference proteome</keyword>
<dbReference type="AlphaFoldDB" id="A0A126ZVS9"/>
<sequence>MNAWGALLLGLVPVVAADVFFPLVPAEVAVATAGSLAAEGHVDFTSVVVLSALGSWVGDVAMYLLVKHSLSPFVDRWRWGRRLHAGTHEALDQLGRLGAFVAIAGTRFLPGGRLASTAAAGMSQIASRGFLIGDAIGGLLWSVWMAGVGFVTNTTTDLPFWASALVSAGASFLLASAFAAVLARRRRRRGADGAAVSRTGRRPS</sequence>
<feature type="domain" description="VTT" evidence="8">
    <location>
        <begin position="24"/>
        <end position="149"/>
    </location>
</feature>
<dbReference type="InterPro" id="IPR032816">
    <property type="entry name" value="VTT_dom"/>
</dbReference>